<dbReference type="AlphaFoldDB" id="A0A182N6D8"/>
<comment type="subcellular location">
    <subcellularLocation>
        <location evidence="1">Cell membrane</location>
        <topology evidence="1">Single-pass membrane protein</topology>
    </subcellularLocation>
</comment>
<reference evidence="16" key="1">
    <citation type="submission" date="2013-03" db="EMBL/GenBank/DDBJ databases">
        <title>The Genome Sequence of Anopheles dirus WRAIR2.</title>
        <authorList>
            <consortium name="The Broad Institute Genomics Platform"/>
            <person name="Neafsey D.E."/>
            <person name="Walton C."/>
            <person name="Walker B."/>
            <person name="Young S.K."/>
            <person name="Zeng Q."/>
            <person name="Gargeya S."/>
            <person name="Fitzgerald M."/>
            <person name="Haas B."/>
            <person name="Abouelleil A."/>
            <person name="Allen A.W."/>
            <person name="Alvarado L."/>
            <person name="Arachchi H.M."/>
            <person name="Berlin A.M."/>
            <person name="Chapman S.B."/>
            <person name="Gainer-Dewar J."/>
            <person name="Goldberg J."/>
            <person name="Griggs A."/>
            <person name="Gujja S."/>
            <person name="Hansen M."/>
            <person name="Howarth C."/>
            <person name="Imamovic A."/>
            <person name="Ireland A."/>
            <person name="Larimer J."/>
            <person name="McCowan C."/>
            <person name="Murphy C."/>
            <person name="Pearson M."/>
            <person name="Poon T.W."/>
            <person name="Priest M."/>
            <person name="Roberts A."/>
            <person name="Saif S."/>
            <person name="Shea T."/>
            <person name="Sisk P."/>
            <person name="Sykes S."/>
            <person name="Wortman J."/>
            <person name="Nusbaum C."/>
            <person name="Birren B."/>
        </authorList>
    </citation>
    <scope>NUCLEOTIDE SEQUENCE [LARGE SCALE GENOMIC DNA]</scope>
    <source>
        <strain evidence="16">WRAIR2</strain>
    </source>
</reference>
<feature type="signal peptide" evidence="14">
    <location>
        <begin position="1"/>
        <end position="20"/>
    </location>
</feature>
<evidence type="ECO:0000256" key="4">
    <source>
        <dbReference type="ARBA" id="ARBA00022614"/>
    </source>
</evidence>
<keyword evidence="12" id="KW-0407">Ion channel</keyword>
<dbReference type="PANTHER" id="PTHR46473">
    <property type="entry name" value="GH08155P"/>
    <property type="match status" value="1"/>
</dbReference>
<keyword evidence="10 13" id="KW-0472">Membrane</keyword>
<dbReference type="GO" id="GO:0034220">
    <property type="term" value="P:monoatomic ion transmembrane transport"/>
    <property type="evidence" value="ECO:0007669"/>
    <property type="project" value="UniProtKB-KW"/>
</dbReference>
<keyword evidence="6 14" id="KW-0732">Signal</keyword>
<keyword evidence="11" id="KW-1015">Disulfide bond</keyword>
<keyword evidence="2" id="KW-0813">Transport</keyword>
<keyword evidence="9" id="KW-0406">Ion transport</keyword>
<keyword evidence="7" id="KW-0677">Repeat</keyword>
<dbReference type="Proteomes" id="UP000075884">
    <property type="component" value="Unassembled WGS sequence"/>
</dbReference>
<proteinExistence type="predicted"/>
<dbReference type="InterPro" id="IPR001611">
    <property type="entry name" value="Leu-rich_rpt"/>
</dbReference>
<keyword evidence="3" id="KW-1003">Cell membrane</keyword>
<keyword evidence="4" id="KW-0433">Leucine-rich repeat</keyword>
<evidence type="ECO:0000256" key="12">
    <source>
        <dbReference type="ARBA" id="ARBA00023303"/>
    </source>
</evidence>
<evidence type="ECO:0000256" key="2">
    <source>
        <dbReference type="ARBA" id="ARBA00022448"/>
    </source>
</evidence>
<dbReference type="InterPro" id="IPR051432">
    <property type="entry name" value="KCNMA1_auxiliary"/>
</dbReference>
<dbReference type="VEuPathDB" id="VectorBase:ADIR003210"/>
<keyword evidence="16" id="KW-1185">Reference proteome</keyword>
<evidence type="ECO:0000256" key="11">
    <source>
        <dbReference type="ARBA" id="ARBA00023157"/>
    </source>
</evidence>
<dbReference type="Gene3D" id="3.80.10.10">
    <property type="entry name" value="Ribonuclease Inhibitor"/>
    <property type="match status" value="1"/>
</dbReference>
<feature type="transmembrane region" description="Helical" evidence="13">
    <location>
        <begin position="318"/>
        <end position="341"/>
    </location>
</feature>
<protein>
    <recommendedName>
        <fullName evidence="17">Leucine rich immune protein (Coil-less)</fullName>
    </recommendedName>
</protein>
<sequence>MESVLRLQILLATAFGGICGSTLNHRCLAGSEAFACILPMFDYQPGEDIPVFHIPENVSVIRFVDPLYNVHETDNVIQVYDLVLHRQLNSPRAIELCDTYTTAVEIPPDLEYAEFSYDSIELLHVPEHPPSALRYLDLNGNYHLHPANISRLVNLETLHLSSCSLETLPAGLFRDLNRLAHLTLSSNNMHTVDLTVFPVSLTLLRLDGNWMTKFQLGSSVGRYPLLEDLNIEHNDLTELDMHALVAVAPKLRLFSIGGNPLKRASLSGTLDTLDKLHIAYYNMELPRDQVCDRGERRYRGACIPESVFTLEWTDWLELLFLFLGLVALLIAVSYGGAILWARFQARSSATASSDSSC</sequence>
<evidence type="ECO:0000256" key="8">
    <source>
        <dbReference type="ARBA" id="ARBA00022989"/>
    </source>
</evidence>
<reference evidence="15" key="2">
    <citation type="submission" date="2020-05" db="UniProtKB">
        <authorList>
            <consortium name="EnsemblMetazoa"/>
        </authorList>
    </citation>
    <scope>IDENTIFICATION</scope>
    <source>
        <strain evidence="15">WRAIR2</strain>
    </source>
</reference>
<evidence type="ECO:0000256" key="3">
    <source>
        <dbReference type="ARBA" id="ARBA00022475"/>
    </source>
</evidence>
<dbReference type="SMART" id="SM00369">
    <property type="entry name" value="LRR_TYP"/>
    <property type="match status" value="2"/>
</dbReference>
<dbReference type="EnsemblMetazoa" id="ADIR003210-RA">
    <property type="protein sequence ID" value="ADIR003210-PA"/>
    <property type="gene ID" value="ADIR003210"/>
</dbReference>
<evidence type="ECO:0000256" key="1">
    <source>
        <dbReference type="ARBA" id="ARBA00004162"/>
    </source>
</evidence>
<dbReference type="STRING" id="7168.A0A182N6D8"/>
<evidence type="ECO:0000256" key="5">
    <source>
        <dbReference type="ARBA" id="ARBA00022692"/>
    </source>
</evidence>
<name>A0A182N6D8_9DIPT</name>
<evidence type="ECO:0000256" key="14">
    <source>
        <dbReference type="SAM" id="SignalP"/>
    </source>
</evidence>
<evidence type="ECO:0000313" key="15">
    <source>
        <dbReference type="EnsemblMetazoa" id="ADIR003210-PA"/>
    </source>
</evidence>
<dbReference type="GO" id="GO:0005886">
    <property type="term" value="C:plasma membrane"/>
    <property type="evidence" value="ECO:0007669"/>
    <property type="project" value="UniProtKB-SubCell"/>
</dbReference>
<evidence type="ECO:0000256" key="13">
    <source>
        <dbReference type="SAM" id="Phobius"/>
    </source>
</evidence>
<keyword evidence="5 13" id="KW-0812">Transmembrane</keyword>
<dbReference type="InterPro" id="IPR032675">
    <property type="entry name" value="LRR_dom_sf"/>
</dbReference>
<keyword evidence="8 13" id="KW-1133">Transmembrane helix</keyword>
<evidence type="ECO:0000256" key="7">
    <source>
        <dbReference type="ARBA" id="ARBA00022737"/>
    </source>
</evidence>
<feature type="chain" id="PRO_5008129370" description="Leucine rich immune protein (Coil-less)" evidence="14">
    <location>
        <begin position="21"/>
        <end position="357"/>
    </location>
</feature>
<dbReference type="PANTHER" id="PTHR46473:SF22">
    <property type="entry name" value="ELRR (EXTRACELLULAR LEUCINE-RICH REPEAT) ONLY"/>
    <property type="match status" value="1"/>
</dbReference>
<evidence type="ECO:0000256" key="9">
    <source>
        <dbReference type="ARBA" id="ARBA00023065"/>
    </source>
</evidence>
<evidence type="ECO:0000256" key="6">
    <source>
        <dbReference type="ARBA" id="ARBA00022729"/>
    </source>
</evidence>
<dbReference type="InterPro" id="IPR003591">
    <property type="entry name" value="Leu-rich_rpt_typical-subtyp"/>
</dbReference>
<accession>A0A182N6D8</accession>
<evidence type="ECO:0000313" key="16">
    <source>
        <dbReference type="Proteomes" id="UP000075884"/>
    </source>
</evidence>
<dbReference type="Pfam" id="PF13855">
    <property type="entry name" value="LRR_8"/>
    <property type="match status" value="1"/>
</dbReference>
<dbReference type="SUPFAM" id="SSF52058">
    <property type="entry name" value="L domain-like"/>
    <property type="match status" value="1"/>
</dbReference>
<organism evidence="15 16">
    <name type="scientific">Anopheles dirus</name>
    <dbReference type="NCBI Taxonomy" id="7168"/>
    <lineage>
        <taxon>Eukaryota</taxon>
        <taxon>Metazoa</taxon>
        <taxon>Ecdysozoa</taxon>
        <taxon>Arthropoda</taxon>
        <taxon>Hexapoda</taxon>
        <taxon>Insecta</taxon>
        <taxon>Pterygota</taxon>
        <taxon>Neoptera</taxon>
        <taxon>Endopterygota</taxon>
        <taxon>Diptera</taxon>
        <taxon>Nematocera</taxon>
        <taxon>Culicoidea</taxon>
        <taxon>Culicidae</taxon>
        <taxon>Anophelinae</taxon>
        <taxon>Anopheles</taxon>
    </lineage>
</organism>
<evidence type="ECO:0000256" key="10">
    <source>
        <dbReference type="ARBA" id="ARBA00023136"/>
    </source>
</evidence>
<evidence type="ECO:0008006" key="17">
    <source>
        <dbReference type="Google" id="ProtNLM"/>
    </source>
</evidence>